<dbReference type="PRINTS" id="PR00081">
    <property type="entry name" value="GDHRDH"/>
</dbReference>
<protein>
    <submittedName>
        <fullName evidence="5">NAD(P)-dependent dehydrogenase (Short-subunit alcohol dehydrogenase family)</fullName>
    </submittedName>
    <submittedName>
        <fullName evidence="4">Oxidoreductase</fullName>
    </submittedName>
</protein>
<dbReference type="InterPro" id="IPR036291">
    <property type="entry name" value="NAD(P)-bd_dom_sf"/>
</dbReference>
<dbReference type="AlphaFoldDB" id="A0A9W6IVX1"/>
<reference evidence="5 6" key="2">
    <citation type="submission" date="2021-01" db="EMBL/GenBank/DDBJ databases">
        <title>Genomic Encyclopedia of Type Strains, Phase IV (KMG-IV): sequencing the most valuable type-strain genomes for metagenomic binning, comparative biology and taxonomic classification.</title>
        <authorList>
            <person name="Goeker M."/>
        </authorList>
    </citation>
    <scope>NUCLEOTIDE SEQUENCE [LARGE SCALE GENOMIC DNA]</scope>
    <source>
        <strain evidence="5 6">DSM 6130</strain>
    </source>
</reference>
<evidence type="ECO:0000313" key="5">
    <source>
        <dbReference type="EMBL" id="MBM7852065.1"/>
    </source>
</evidence>
<dbReference type="InterPro" id="IPR051122">
    <property type="entry name" value="SDR_DHRS6-like"/>
</dbReference>
<evidence type="ECO:0000256" key="2">
    <source>
        <dbReference type="ARBA" id="ARBA00023002"/>
    </source>
</evidence>
<reference evidence="4" key="3">
    <citation type="submission" date="2023-01" db="EMBL/GenBank/DDBJ databases">
        <authorList>
            <person name="Sun Q."/>
            <person name="Evtushenko L."/>
        </authorList>
    </citation>
    <scope>NUCLEOTIDE SEQUENCE</scope>
    <source>
        <strain evidence="4">VKM B-1606</strain>
    </source>
</reference>
<dbReference type="GO" id="GO:0016491">
    <property type="term" value="F:oxidoreductase activity"/>
    <property type="evidence" value="ECO:0007669"/>
    <property type="project" value="UniProtKB-KW"/>
</dbReference>
<feature type="domain" description="Ketoreductase" evidence="3">
    <location>
        <begin position="3"/>
        <end position="176"/>
    </location>
</feature>
<comment type="similarity">
    <text evidence="1">Belongs to the short-chain dehydrogenases/reductases (SDR) family.</text>
</comment>
<dbReference type="InterPro" id="IPR057326">
    <property type="entry name" value="KR_dom"/>
</dbReference>
<comment type="caution">
    <text evidence="4">The sequence shown here is derived from an EMBL/GenBank/DDBJ whole genome shotgun (WGS) entry which is preliminary data.</text>
</comment>
<dbReference type="PANTHER" id="PTHR43477:SF1">
    <property type="entry name" value="DIHYDROANTICAPSIN 7-DEHYDROGENASE"/>
    <property type="match status" value="1"/>
</dbReference>
<dbReference type="InterPro" id="IPR002347">
    <property type="entry name" value="SDR_fam"/>
</dbReference>
<dbReference type="CDD" id="cd05233">
    <property type="entry name" value="SDR_c"/>
    <property type="match status" value="1"/>
</dbReference>
<dbReference type="PANTHER" id="PTHR43477">
    <property type="entry name" value="DIHYDROANTICAPSIN 7-DEHYDROGENASE"/>
    <property type="match status" value="1"/>
</dbReference>
<evidence type="ECO:0000313" key="6">
    <source>
        <dbReference type="Proteomes" id="UP000758856"/>
    </source>
</evidence>
<proteinExistence type="inferred from homology"/>
<evidence type="ECO:0000313" key="7">
    <source>
        <dbReference type="Proteomes" id="UP001143400"/>
    </source>
</evidence>
<sequence length="244" mass="24455">MTDRTLIYGGAGGVGSALARALHGRGVALHLAGRDEGKLAALAAELGATFTAGDVLDDETFGRATVEAAGEGALGGLAYAVGTINLKPLAKLTTDDFVTDFRLNALGAAKAVQAALSALKRATGTPAVLLFSTVAAQQGFANHASVAMAKGAVEGLVRALGAELAPKIRVNAVAPSLTETPLAAPLTGSDQMSAAIAAMHALPRLGRPEDVAALGAFLLSEEASWITGQVFGVDGGRSTLRTKG</sequence>
<gene>
    <name evidence="4" type="ORF">GCM10008170_22890</name>
    <name evidence="5" type="ORF">JOD31_002307</name>
</gene>
<dbReference type="Proteomes" id="UP000758856">
    <property type="component" value="Unassembled WGS sequence"/>
</dbReference>
<reference evidence="4" key="1">
    <citation type="journal article" date="2014" name="Int. J. Syst. Evol. Microbiol.">
        <title>Complete genome sequence of Corynebacterium casei LMG S-19264T (=DSM 44701T), isolated from a smear-ripened cheese.</title>
        <authorList>
            <consortium name="US DOE Joint Genome Institute (JGI-PGF)"/>
            <person name="Walter F."/>
            <person name="Albersmeier A."/>
            <person name="Kalinowski J."/>
            <person name="Ruckert C."/>
        </authorList>
    </citation>
    <scope>NUCLEOTIDE SEQUENCE</scope>
    <source>
        <strain evidence="4">VKM B-1606</strain>
    </source>
</reference>
<accession>A0A9W6IVX1</accession>
<keyword evidence="6" id="KW-1185">Reference proteome</keyword>
<name>A0A9W6IVX1_9HYPH</name>
<dbReference type="Gene3D" id="3.40.50.720">
    <property type="entry name" value="NAD(P)-binding Rossmann-like Domain"/>
    <property type="match status" value="1"/>
</dbReference>
<dbReference type="Proteomes" id="UP001143400">
    <property type="component" value="Unassembled WGS sequence"/>
</dbReference>
<evidence type="ECO:0000259" key="3">
    <source>
        <dbReference type="SMART" id="SM00822"/>
    </source>
</evidence>
<dbReference type="RefSeq" id="WP_204950498.1">
    <property type="nucleotide sequence ID" value="NZ_BSFF01000003.1"/>
</dbReference>
<dbReference type="SMART" id="SM00822">
    <property type="entry name" value="PKS_KR"/>
    <property type="match status" value="1"/>
</dbReference>
<dbReference type="SUPFAM" id="SSF51735">
    <property type="entry name" value="NAD(P)-binding Rossmann-fold domains"/>
    <property type="match status" value="1"/>
</dbReference>
<organism evidence="4 7">
    <name type="scientific">Methylopila capsulata</name>
    <dbReference type="NCBI Taxonomy" id="61654"/>
    <lineage>
        <taxon>Bacteria</taxon>
        <taxon>Pseudomonadati</taxon>
        <taxon>Pseudomonadota</taxon>
        <taxon>Alphaproteobacteria</taxon>
        <taxon>Hyphomicrobiales</taxon>
        <taxon>Methylopilaceae</taxon>
        <taxon>Methylopila</taxon>
    </lineage>
</organism>
<dbReference type="EMBL" id="BSFF01000003">
    <property type="protein sequence ID" value="GLK56270.1"/>
    <property type="molecule type" value="Genomic_DNA"/>
</dbReference>
<evidence type="ECO:0000313" key="4">
    <source>
        <dbReference type="EMBL" id="GLK56270.1"/>
    </source>
</evidence>
<dbReference type="EMBL" id="JAFBCY010000003">
    <property type="protein sequence ID" value="MBM7852065.1"/>
    <property type="molecule type" value="Genomic_DNA"/>
</dbReference>
<keyword evidence="2" id="KW-0560">Oxidoreductase</keyword>
<dbReference type="Pfam" id="PF13561">
    <property type="entry name" value="adh_short_C2"/>
    <property type="match status" value="1"/>
</dbReference>
<evidence type="ECO:0000256" key="1">
    <source>
        <dbReference type="ARBA" id="ARBA00006484"/>
    </source>
</evidence>